<dbReference type="CTD" id="32039"/>
<dbReference type="GO" id="GO:0043235">
    <property type="term" value="C:receptor complex"/>
    <property type="evidence" value="ECO:0007669"/>
    <property type="project" value="TreeGrafter"/>
</dbReference>
<evidence type="ECO:0000256" key="15">
    <source>
        <dbReference type="PROSITE-ProRule" id="PRU10141"/>
    </source>
</evidence>
<dbReference type="Proteomes" id="UP000002358">
    <property type="component" value="Chromosome 3"/>
</dbReference>
<evidence type="ECO:0000256" key="17">
    <source>
        <dbReference type="SAM" id="MobiDB-lite"/>
    </source>
</evidence>
<feature type="domain" description="Fibronectin type-III" evidence="20">
    <location>
        <begin position="603"/>
        <end position="705"/>
    </location>
</feature>
<dbReference type="InterPro" id="IPR013783">
    <property type="entry name" value="Ig-like_fold"/>
</dbReference>
<dbReference type="RefSeq" id="XP_016839361.1">
    <property type="nucleotide sequence ID" value="XM_016983872.3"/>
</dbReference>
<feature type="compositionally biased region" description="Basic and acidic residues" evidence="17">
    <location>
        <begin position="2372"/>
        <end position="2385"/>
    </location>
</feature>
<dbReference type="GO" id="GO:0032006">
    <property type="term" value="P:regulation of TOR signaling"/>
    <property type="evidence" value="ECO:0007669"/>
    <property type="project" value="TreeGrafter"/>
</dbReference>
<dbReference type="InterPro" id="IPR036116">
    <property type="entry name" value="FN3_sf"/>
</dbReference>
<dbReference type="InterPro" id="IPR001245">
    <property type="entry name" value="Ser-Thr/Tyr_kinase_cat_dom"/>
</dbReference>
<dbReference type="InterPro" id="IPR050122">
    <property type="entry name" value="RTK"/>
</dbReference>
<dbReference type="CDD" id="cd00063">
    <property type="entry name" value="FN3"/>
    <property type="match status" value="7"/>
</dbReference>
<feature type="region of interest" description="Disordered" evidence="17">
    <location>
        <begin position="2429"/>
        <end position="2453"/>
    </location>
</feature>
<dbReference type="InterPro" id="IPR002011">
    <property type="entry name" value="Tyr_kinase_rcpt_2_CS"/>
</dbReference>
<feature type="compositionally biased region" description="Low complexity" evidence="17">
    <location>
        <begin position="2386"/>
        <end position="2397"/>
    </location>
</feature>
<dbReference type="SUPFAM" id="SSF56112">
    <property type="entry name" value="Protein kinase-like (PK-like)"/>
    <property type="match status" value="1"/>
</dbReference>
<evidence type="ECO:0000256" key="16">
    <source>
        <dbReference type="RuleBase" id="RU000312"/>
    </source>
</evidence>
<keyword evidence="13" id="KW-0325">Glycoprotein</keyword>
<dbReference type="Gene3D" id="2.120.10.30">
    <property type="entry name" value="TolB, C-terminal domain"/>
    <property type="match status" value="3"/>
</dbReference>
<feature type="domain" description="Fibronectin type-III" evidence="20">
    <location>
        <begin position="1802"/>
        <end position="1906"/>
    </location>
</feature>
<evidence type="ECO:0000256" key="3">
    <source>
        <dbReference type="ARBA" id="ARBA00022679"/>
    </source>
</evidence>
<evidence type="ECO:0000259" key="19">
    <source>
        <dbReference type="PROSITE" id="PS50011"/>
    </source>
</evidence>
<keyword evidence="6 15" id="KW-0547">Nucleotide-binding</keyword>
<evidence type="ECO:0000313" key="22">
    <source>
        <dbReference type="Proteomes" id="UP000002358"/>
    </source>
</evidence>
<dbReference type="EC" id="2.7.10.1" evidence="16"/>
<reference evidence="21" key="1">
    <citation type="submission" date="2021-01" db="UniProtKB">
        <authorList>
            <consortium name="EnsemblMetazoa"/>
        </authorList>
    </citation>
    <scope>IDENTIFICATION</scope>
</reference>
<feature type="compositionally biased region" description="Basic and acidic residues" evidence="17">
    <location>
        <begin position="2481"/>
        <end position="2495"/>
    </location>
</feature>
<evidence type="ECO:0000256" key="8">
    <source>
        <dbReference type="ARBA" id="ARBA00022840"/>
    </source>
</evidence>
<dbReference type="GO" id="GO:0007169">
    <property type="term" value="P:cell surface receptor protein tyrosine kinase signaling pathway"/>
    <property type="evidence" value="ECO:0007669"/>
    <property type="project" value="InterPro"/>
</dbReference>
<dbReference type="OrthoDB" id="65481at2759"/>
<feature type="domain" description="Fibronectin type-III" evidence="20">
    <location>
        <begin position="123"/>
        <end position="228"/>
    </location>
</feature>
<feature type="domain" description="Fibronectin type-III" evidence="20">
    <location>
        <begin position="1604"/>
        <end position="1703"/>
    </location>
</feature>
<keyword evidence="9" id="KW-1133">Transmembrane helix</keyword>
<dbReference type="PANTHER" id="PTHR24416">
    <property type="entry name" value="TYROSINE-PROTEIN KINASE RECEPTOR"/>
    <property type="match status" value="1"/>
</dbReference>
<dbReference type="FunCoup" id="A0A7M7INX1">
    <property type="interactions" value="69"/>
</dbReference>
<dbReference type="SUPFAM" id="SSF63825">
    <property type="entry name" value="YWTD domain"/>
    <property type="match status" value="3"/>
</dbReference>
<dbReference type="InterPro" id="IPR020635">
    <property type="entry name" value="Tyr_kinase_cat_dom"/>
</dbReference>
<keyword evidence="12 16" id="KW-0675">Receptor</keyword>
<dbReference type="GO" id="GO:0005886">
    <property type="term" value="C:plasma membrane"/>
    <property type="evidence" value="ECO:0007669"/>
    <property type="project" value="TreeGrafter"/>
</dbReference>
<accession>A0A7M7INX1</accession>
<comment type="similarity">
    <text evidence="16">Belongs to the protein kinase superfamily. Tyr protein kinase family. Insulin receptor subfamily.</text>
</comment>
<dbReference type="InterPro" id="IPR011042">
    <property type="entry name" value="6-blade_b-propeller_TolB-like"/>
</dbReference>
<dbReference type="PROSITE" id="PS00239">
    <property type="entry name" value="RECEPTOR_TYR_KIN_II"/>
    <property type="match status" value="1"/>
</dbReference>
<dbReference type="PROSITE" id="PS00107">
    <property type="entry name" value="PROTEIN_KINASE_ATP"/>
    <property type="match status" value="1"/>
</dbReference>
<sequence length="2584" mass="292251">MTSVTCLLRLLLLAAAASAYLPDEELVQEAQRGPTDGCVSACAEHDQDDADDATSEVGCLFRCRIDHCSKGCVIWEQALASSCQEVCNATQRLLSVKELYCTIGCQNALSRYYQQLRVDIGVPPTPILVEDSNAATSLTLKWDNSHLKQYDFKIMYFAQWKYEDVEGDWRYCDYQSWNGNNQIFVHKLQPYTKYRFRLAILLNSMEQNDEPLFSQPSPAILTFPSGPPTSAPVILRALAIDHSRIYVNWKEGLFTNGPLFSYVLRLQQEGHEAFQLKDIPVSQDTFMFQNLEPNTNYSVTLTMRNGDGEGPATSAFVKTLLEPEANSSEKPSLLITSEYTVIRQSADVLVDAALLYRSTEQIRDTALLTSTSQFFISDSAERLYRVSFNGTTSNSQLLLEPNSTDLRPWSLSADWLNSKLYIAGTDDDTGFWRIARCEDLKCKDLKILIAGLGGEPTRLQVDPYNGYLFWMSGDGIYRVELDELENEGVQPKQILKKLNLGAFIVDYSNRRLLVSYQSENTIKSVSLDGKVVIDIRLNTKQPKLKNVTSMSIVNGLFYWTNGVEIIAESYESTNYRYFHNVLINRIDENFISLHALTEETQPIPLPTRAARDLQALVLSERAMISWHEPPLLGDQSPGAWSNWSYLLFVEDDINGEVIQEREIYGHEHAVDDLRDHSLYTIKIAPYSKAGDGPWSADFKVQTIKKEMNVSILWVSNETLLESDLIGQNMKSIVNITDLNKDNAVSIIGISWYQDLFYVVGDDSKLYQYNTTNNQKSVVKFASPVSSAAVEWMTKKIYWADPKKRIILRSNLDGTHKEPVVVAGIVKKMLIDSLEANLYWSTSRTVEVARLNGEDRRQYRYEGDFNGHHVAGLTLDLENRFVYWIMGDYENDYKLFRSLTADMLPIDREIIPELVSSIHNTIGNSLSYFSDHFVFLTSPRTALSTDAYGKYKATLAPHLPTNITLRSLTLKTPIPPTHLETPRLLVRPNSVDPESIAIVGTWRDFNVTWQPINNTSYGRVFYEVGFADLINVDTQPVFTSRNSVSYANADRLLPYSLIEVTVRAYTYWESAAKVSKVIRSPQSVPSQPTDPRVFVESYKDPLAEHVDYFITFRWNMPEFVNGPVIGFTVQCWFIIDGTEVQLCEAVNVPVSELEYKVHDLQPNTSYFFQVCAYAEVGPGPYTDPISTSTDNENPVPQLLVATMEDVKKVDLDQRTNLTITRHIAVEVAHLAAESKIYWINEMQELVTADVDGRNITKILTLNNTALSLCADWISRNLFWTESSYEDSGISHIMKLDLTVWEAGVYKYSRILSRNRRIVNLDIAPLTGNLFWMELSTSNLGFVMQSDLSGENVQPFFNHTEDCSCLFRPMLQPVFTIDNTDPQSPVVYFISPEGQLFIADIEGCICSLVLDVTPSRGLPPTSLTTDKSYIYWSNMESGKIHYADKTSTGEDSRVREYPISDARYIRAIGKSLQPYPDSDCLMPQRAVYSVQQVSKTSTSITVRLPEPAAYLGCEKYSLPATLYTIDVSECRKIIDNRTISDDVCENDDRIRFQTYWKEFEAKGLKPFTEYRFKLTLANYYGDQEFANVDQYGPGLVLRTGAGVPSEPRDVQTRSLTPTLAEVEWRHPKQWNAEYVRYKVFWRSAKPVDGVRPEGEKTVKDGDVSTYLQPLLPGQEYLIYVRAYPENFTDVHSQSEEKLLKMLPEPNNLTLSGVSSEALNVSWTPMKDSIVNHSLEYTVSELERWQVVTEFAQMRSRLIFRVKNLKAKEYYKFRLVLRYRNCSEDFIWPNDGRFTFQTLEDIPTAPGTPILVNMQNSNYRLRWEPARSLGSQVLHYFLEGTAISSFSGDENVGYNVTNKWLPMYNGTENNWDVQSGMHQKYLFRVRARNDYGFGNWSEMSSVVDLTEMTRAMVIAQEHLGLILGLSVPAITIVLLCFCYCLCPFHKKSKEDPKKIPIKTKPNVELATLREIPRGNFVEANALYVAAVEGDSDDSLLPKIQRDQISLAKFLGSGAFGEVFQGIVKDINGPGSKTPIAVKTLRKGASAQEKNEFIQEAKLMSHFQHKHVLRLLGVCLDTDPPLLLLELMAGGDLLSYLRTSSRALKPTDPAALRLQDLLSMCEDVARGCRYLEELHFVHRDLACRNCLVSAREREHRVVKIGDFGLARDIYKNDYYRKEGEGLLPVRWMAPESLVDGVFTSQSDVWAFGVLMWEITSLGQQPYQARTNLEVLHHVRAGGRLPKPLNCPARLHQLMLSCWSAVDSRPSFKACLEHIVALRNCTEDCTLSPVNPGQFLVHGNAYKSNHLRDNLSIQSLLQDSDSSKLAIQPKYSWFLNDSLEFNESKDPRAAYEIPKSIPVHVGTAAQQTESRYIEICSSEKDPEESPEKDNISCTESSSTITEGDSQENPRWNRSSVASLNLADKKFDRMNISDKRSSTASLGDKFKAAPDGSMKQSGSYARLVGNGESVSSLSDWRRVKKIANDERERLNAERSNAEETRSNASSSISYSMVTFPQQSTGTENTAGNNKTTLPKLQRTKSTLQGSKANIPLVINSALLNMLRQAPEIEDEGDDVNYANIDSESVNVTDL</sequence>
<evidence type="ECO:0000256" key="14">
    <source>
        <dbReference type="ARBA" id="ARBA00051243"/>
    </source>
</evidence>
<feature type="binding site" evidence="15">
    <location>
        <position position="2035"/>
    </location>
    <ligand>
        <name>ATP</name>
        <dbReference type="ChEBI" id="CHEBI:30616"/>
    </ligand>
</feature>
<dbReference type="PANTHER" id="PTHR24416:SF527">
    <property type="entry name" value="PROTO-ONCOGENE TYROSINE-PROTEIN KINASE ROS"/>
    <property type="match status" value="1"/>
</dbReference>
<feature type="region of interest" description="Disordered" evidence="17">
    <location>
        <begin position="2481"/>
        <end position="2502"/>
    </location>
</feature>
<dbReference type="GO" id="GO:0004714">
    <property type="term" value="F:transmembrane receptor protein tyrosine kinase activity"/>
    <property type="evidence" value="ECO:0007669"/>
    <property type="project" value="UniProtKB-EC"/>
</dbReference>
<feature type="domain" description="Fibronectin type-III" evidence="20">
    <location>
        <begin position="231"/>
        <end position="323"/>
    </location>
</feature>
<feature type="signal peptide" evidence="18">
    <location>
        <begin position="1"/>
        <end position="19"/>
    </location>
</feature>
<evidence type="ECO:0000256" key="4">
    <source>
        <dbReference type="ARBA" id="ARBA00022692"/>
    </source>
</evidence>
<dbReference type="PROSITE" id="PS50011">
    <property type="entry name" value="PROTEIN_KINASE_DOM"/>
    <property type="match status" value="1"/>
</dbReference>
<dbReference type="KEGG" id="nvi:100117773"/>
<keyword evidence="8 15" id="KW-0067">ATP-binding</keyword>
<comment type="catalytic activity">
    <reaction evidence="14 16">
        <text>L-tyrosyl-[protein] + ATP = O-phospho-L-tyrosyl-[protein] + ADP + H(+)</text>
        <dbReference type="Rhea" id="RHEA:10596"/>
        <dbReference type="Rhea" id="RHEA-COMP:10136"/>
        <dbReference type="Rhea" id="RHEA-COMP:20101"/>
        <dbReference type="ChEBI" id="CHEBI:15378"/>
        <dbReference type="ChEBI" id="CHEBI:30616"/>
        <dbReference type="ChEBI" id="CHEBI:46858"/>
        <dbReference type="ChEBI" id="CHEBI:61978"/>
        <dbReference type="ChEBI" id="CHEBI:456216"/>
        <dbReference type="EC" id="2.7.10.1"/>
    </reaction>
</comment>
<keyword evidence="18" id="KW-0732">Signal</keyword>
<evidence type="ECO:0000256" key="13">
    <source>
        <dbReference type="ARBA" id="ARBA00023180"/>
    </source>
</evidence>
<keyword evidence="3" id="KW-0808">Transferase</keyword>
<dbReference type="InParanoid" id="A0A7M7INX1"/>
<keyword evidence="4 16" id="KW-0812">Transmembrane</keyword>
<dbReference type="GeneID" id="100117773"/>
<dbReference type="Gene3D" id="1.10.510.10">
    <property type="entry name" value="Transferase(Phosphotransferase) domain 1"/>
    <property type="match status" value="1"/>
</dbReference>
<feature type="chain" id="PRO_5029917436" description="Tyrosine-protein kinase receptor" evidence="18">
    <location>
        <begin position="20"/>
        <end position="2584"/>
    </location>
</feature>
<keyword evidence="5" id="KW-0677">Repeat</keyword>
<evidence type="ECO:0000313" key="21">
    <source>
        <dbReference type="EnsemblMetazoa" id="XP_016839361"/>
    </source>
</evidence>
<dbReference type="SMART" id="SM00219">
    <property type="entry name" value="TyrKc"/>
    <property type="match status" value="1"/>
</dbReference>
<evidence type="ECO:0000256" key="10">
    <source>
        <dbReference type="ARBA" id="ARBA00023136"/>
    </source>
</evidence>
<dbReference type="EnsemblMetazoa" id="XM_016983872">
    <property type="protein sequence ID" value="XP_016839361"/>
    <property type="gene ID" value="LOC100117773"/>
</dbReference>
<dbReference type="FunFam" id="1.10.510.10:FF:000341">
    <property type="entry name" value="Tyrosine-protein kinase receptor"/>
    <property type="match status" value="1"/>
</dbReference>
<keyword evidence="2 16" id="KW-0597">Phosphoprotein</keyword>
<keyword evidence="22" id="KW-1185">Reference proteome</keyword>
<evidence type="ECO:0000259" key="20">
    <source>
        <dbReference type="PROSITE" id="PS50853"/>
    </source>
</evidence>
<feature type="domain" description="Protein kinase" evidence="19">
    <location>
        <begin position="2001"/>
        <end position="2272"/>
    </location>
</feature>
<proteinExistence type="inferred from homology"/>
<dbReference type="SUPFAM" id="SSF49265">
    <property type="entry name" value="Fibronectin type III"/>
    <property type="match status" value="5"/>
</dbReference>
<feature type="region of interest" description="Disordered" evidence="17">
    <location>
        <begin position="2372"/>
        <end position="2409"/>
    </location>
</feature>
<evidence type="ECO:0000256" key="18">
    <source>
        <dbReference type="SAM" id="SignalP"/>
    </source>
</evidence>
<dbReference type="Gene3D" id="2.60.40.10">
    <property type="entry name" value="Immunoglobulins"/>
    <property type="match status" value="7"/>
</dbReference>
<dbReference type="InterPro" id="IPR011009">
    <property type="entry name" value="Kinase-like_dom_sf"/>
</dbReference>
<dbReference type="InterPro" id="IPR008266">
    <property type="entry name" value="Tyr_kinase_AS"/>
</dbReference>
<keyword evidence="7" id="KW-0418">Kinase</keyword>
<dbReference type="PROSITE" id="PS50853">
    <property type="entry name" value="FN3"/>
    <property type="match status" value="6"/>
</dbReference>
<dbReference type="GO" id="GO:0005524">
    <property type="term" value="F:ATP binding"/>
    <property type="evidence" value="ECO:0007669"/>
    <property type="project" value="UniProtKB-UniRule"/>
</dbReference>
<evidence type="ECO:0000256" key="6">
    <source>
        <dbReference type="ARBA" id="ARBA00022741"/>
    </source>
</evidence>
<organism evidence="21 22">
    <name type="scientific">Nasonia vitripennis</name>
    <name type="common">Parasitic wasp</name>
    <dbReference type="NCBI Taxonomy" id="7425"/>
    <lineage>
        <taxon>Eukaryota</taxon>
        <taxon>Metazoa</taxon>
        <taxon>Ecdysozoa</taxon>
        <taxon>Arthropoda</taxon>
        <taxon>Hexapoda</taxon>
        <taxon>Insecta</taxon>
        <taxon>Pterygota</taxon>
        <taxon>Neoptera</taxon>
        <taxon>Endopterygota</taxon>
        <taxon>Hymenoptera</taxon>
        <taxon>Apocrita</taxon>
        <taxon>Proctotrupomorpha</taxon>
        <taxon>Chalcidoidea</taxon>
        <taxon>Pteromalidae</taxon>
        <taxon>Pteromalinae</taxon>
        <taxon>Nasonia</taxon>
    </lineage>
</organism>
<comment type="subcellular location">
    <subcellularLocation>
        <location evidence="1">Membrane</location>
        <topology evidence="1">Single-pass membrane protein</topology>
    </subcellularLocation>
</comment>
<dbReference type="Gene3D" id="3.30.200.20">
    <property type="entry name" value="Phosphorylase Kinase, domain 1"/>
    <property type="match status" value="1"/>
</dbReference>
<evidence type="ECO:0000256" key="9">
    <source>
        <dbReference type="ARBA" id="ARBA00022989"/>
    </source>
</evidence>
<evidence type="ECO:0000256" key="2">
    <source>
        <dbReference type="ARBA" id="ARBA00022553"/>
    </source>
</evidence>
<evidence type="ECO:0000256" key="11">
    <source>
        <dbReference type="ARBA" id="ARBA00023137"/>
    </source>
</evidence>
<feature type="domain" description="Fibronectin type-III" evidence="20">
    <location>
        <begin position="1086"/>
        <end position="1191"/>
    </location>
</feature>
<dbReference type="InterPro" id="IPR000719">
    <property type="entry name" value="Prot_kinase_dom"/>
</dbReference>
<evidence type="ECO:0000256" key="1">
    <source>
        <dbReference type="ARBA" id="ARBA00004167"/>
    </source>
</evidence>
<keyword evidence="11" id="KW-0829">Tyrosine-protein kinase</keyword>
<dbReference type="PROSITE" id="PS00109">
    <property type="entry name" value="PROTEIN_KINASE_TYR"/>
    <property type="match status" value="1"/>
</dbReference>
<name>A0A7M7INX1_NASVI</name>
<dbReference type="InterPro" id="IPR003961">
    <property type="entry name" value="FN3_dom"/>
</dbReference>
<evidence type="ECO:0000256" key="12">
    <source>
        <dbReference type="ARBA" id="ARBA00023170"/>
    </source>
</evidence>
<dbReference type="InterPro" id="IPR000033">
    <property type="entry name" value="LDLR_classB_rpt"/>
</dbReference>
<dbReference type="PRINTS" id="PR00109">
    <property type="entry name" value="TYRKINASE"/>
</dbReference>
<dbReference type="Pfam" id="PF00041">
    <property type="entry name" value="fn3"/>
    <property type="match status" value="3"/>
</dbReference>
<evidence type="ECO:0000256" key="7">
    <source>
        <dbReference type="ARBA" id="ARBA00022777"/>
    </source>
</evidence>
<dbReference type="SMART" id="SM00060">
    <property type="entry name" value="FN3"/>
    <property type="match status" value="9"/>
</dbReference>
<dbReference type="Pfam" id="PF07714">
    <property type="entry name" value="PK_Tyr_Ser-Thr"/>
    <property type="match status" value="1"/>
</dbReference>
<dbReference type="InterPro" id="IPR017441">
    <property type="entry name" value="Protein_kinase_ATP_BS"/>
</dbReference>
<keyword evidence="10" id="KW-0472">Membrane</keyword>
<dbReference type="SMART" id="SM00135">
    <property type="entry name" value="LY"/>
    <property type="match status" value="6"/>
</dbReference>
<protein>
    <recommendedName>
        <fullName evidence="16">Tyrosine-protein kinase receptor</fullName>
        <ecNumber evidence="16">2.7.10.1</ecNumber>
    </recommendedName>
</protein>
<evidence type="ECO:0000256" key="5">
    <source>
        <dbReference type="ARBA" id="ARBA00022737"/>
    </source>
</evidence>